<feature type="transmembrane region" description="Helical" evidence="7">
    <location>
        <begin position="507"/>
        <end position="529"/>
    </location>
</feature>
<feature type="compositionally biased region" description="Basic residues" evidence="6">
    <location>
        <begin position="73"/>
        <end position="84"/>
    </location>
</feature>
<evidence type="ECO:0000256" key="2">
    <source>
        <dbReference type="ARBA" id="ARBA00022448"/>
    </source>
</evidence>
<feature type="transmembrane region" description="Helical" evidence="7">
    <location>
        <begin position="270"/>
        <end position="288"/>
    </location>
</feature>
<evidence type="ECO:0000256" key="5">
    <source>
        <dbReference type="ARBA" id="ARBA00023136"/>
    </source>
</evidence>
<evidence type="ECO:0000256" key="4">
    <source>
        <dbReference type="ARBA" id="ARBA00022989"/>
    </source>
</evidence>
<feature type="transmembrane region" description="Helical" evidence="7">
    <location>
        <begin position="99"/>
        <end position="118"/>
    </location>
</feature>
<evidence type="ECO:0000256" key="6">
    <source>
        <dbReference type="SAM" id="MobiDB-lite"/>
    </source>
</evidence>
<dbReference type="GeneID" id="91093119"/>
<dbReference type="Gene3D" id="1.20.1250.20">
    <property type="entry name" value="MFS general substrate transporter like domains"/>
    <property type="match status" value="1"/>
</dbReference>
<dbReference type="PANTHER" id="PTHR19432">
    <property type="entry name" value="SUGAR TRANSPORTER"/>
    <property type="match status" value="1"/>
</dbReference>
<proteinExistence type="predicted"/>
<keyword evidence="3 7" id="KW-0812">Transmembrane</keyword>
<evidence type="ECO:0000313" key="8">
    <source>
        <dbReference type="EMBL" id="WWC87557.1"/>
    </source>
</evidence>
<dbReference type="GO" id="GO:0005886">
    <property type="term" value="C:plasma membrane"/>
    <property type="evidence" value="ECO:0007669"/>
    <property type="project" value="TreeGrafter"/>
</dbReference>
<feature type="region of interest" description="Disordered" evidence="6">
    <location>
        <begin position="1"/>
        <end position="95"/>
    </location>
</feature>
<dbReference type="RefSeq" id="XP_066074320.1">
    <property type="nucleotide sequence ID" value="XM_066218223.1"/>
</dbReference>
<feature type="transmembrane region" description="Helical" evidence="7">
    <location>
        <begin position="138"/>
        <end position="158"/>
    </location>
</feature>
<evidence type="ECO:0000256" key="3">
    <source>
        <dbReference type="ARBA" id="ARBA00022692"/>
    </source>
</evidence>
<feature type="transmembrane region" description="Helical" evidence="7">
    <location>
        <begin position="633"/>
        <end position="653"/>
    </location>
</feature>
<reference evidence="8 9" key="1">
    <citation type="submission" date="2024-01" db="EMBL/GenBank/DDBJ databases">
        <title>Comparative genomics of Cryptococcus and Kwoniella reveals pathogenesis evolution and contrasting modes of karyotype evolution via chromosome fusion or intercentromeric recombination.</title>
        <authorList>
            <person name="Coelho M.A."/>
            <person name="David-Palma M."/>
            <person name="Shea T."/>
            <person name="Bowers K."/>
            <person name="McGinley-Smith S."/>
            <person name="Mohammad A.W."/>
            <person name="Gnirke A."/>
            <person name="Yurkov A.M."/>
            <person name="Nowrousian M."/>
            <person name="Sun S."/>
            <person name="Cuomo C.A."/>
            <person name="Heitman J."/>
        </authorList>
    </citation>
    <scope>NUCLEOTIDE SEQUENCE [LARGE SCALE GENOMIC DNA]</scope>
    <source>
        <strain evidence="8 9">CBS 6074</strain>
    </source>
</reference>
<evidence type="ECO:0008006" key="10">
    <source>
        <dbReference type="Google" id="ProtNLM"/>
    </source>
</evidence>
<feature type="region of interest" description="Disordered" evidence="6">
    <location>
        <begin position="540"/>
        <end position="604"/>
    </location>
</feature>
<comment type="subcellular location">
    <subcellularLocation>
        <location evidence="1">Membrane</location>
        <topology evidence="1">Multi-pass membrane protein</topology>
    </subcellularLocation>
</comment>
<sequence length="719" mass="78342">MPTPATTDQAAESSVAPSSKHQYTSLASLLKKSPQPNNASQDDGQLPGRRTGNSGWGLTIEDENNIGRERRNSSRSKSRGRNNIKKNDNDEKNKGRLSAWKMMALTISMGGSQIAWTVELGYGTPYLLSLGLSEQLTSLVWLAGPISGLIAQPLIGAISDSSHSKYRRRYWIVTATILLVLSGLGLAFTEPIAKSIVDLFGGGQGDWDPKSVKLVKNTAIGIAVFAFYCLDFALNALQASLRNLVLDITPGEQLASANAWHGRFNHVGNIVGFTMGFLNLANVPIIRLVGGGQFRKVCIVALILLVVTVWITCWTTEETEKESIFGERRSRIRDVIGTIYEAILHLPKPVRRVCIVQIAAFMGWFPYLFYSTTYVAEVMTHEIGHTPDTDTATRAGSLALLIYSFVAIIAGTLLPYLAARDRRLLKPVSEKIRDGELSADDSEDEDDIEIARIREMVREWKAEAARAGRPLRLPTMPFMLRNIWTAGLLLFGVLMGSTFFITKVWQATVMIALVGICWAIACWVPFAIIMEFLKEMSDAPSASPDPRSARSAVPTSAGPAPGYRPIHARAASTPIGPWRSVPASPSRRERDPDERTPLTRSYSTADIENAGESMEYTGSGPVAGGTIMGIHNLAIVFPQFIIAVVASVIFKLADQEPDITPTSGGGAEGGEGKNGVAWVLRFGGLMALVGALISRKVPPTKTEKAMRRRLAEMREESAE</sequence>
<feature type="transmembrane region" description="Helical" evidence="7">
    <location>
        <begin position="170"/>
        <end position="189"/>
    </location>
</feature>
<protein>
    <recommendedName>
        <fullName evidence="10">Solute carrier family 45, member 1/2/4</fullName>
    </recommendedName>
</protein>
<evidence type="ECO:0000256" key="1">
    <source>
        <dbReference type="ARBA" id="ARBA00004141"/>
    </source>
</evidence>
<dbReference type="EMBL" id="CP144100">
    <property type="protein sequence ID" value="WWC87557.1"/>
    <property type="molecule type" value="Genomic_DNA"/>
</dbReference>
<dbReference type="PANTHER" id="PTHR19432:SF35">
    <property type="entry name" value="SOLUTE CARRIER FAMILY 45 MEMBER 3 ISOFORM X1"/>
    <property type="match status" value="1"/>
</dbReference>
<keyword evidence="4 7" id="KW-1133">Transmembrane helix</keyword>
<organism evidence="8 9">
    <name type="scientific">Kwoniella dendrophila CBS 6074</name>
    <dbReference type="NCBI Taxonomy" id="1295534"/>
    <lineage>
        <taxon>Eukaryota</taxon>
        <taxon>Fungi</taxon>
        <taxon>Dikarya</taxon>
        <taxon>Basidiomycota</taxon>
        <taxon>Agaricomycotina</taxon>
        <taxon>Tremellomycetes</taxon>
        <taxon>Tremellales</taxon>
        <taxon>Cryptococcaceae</taxon>
        <taxon>Kwoniella</taxon>
    </lineage>
</organism>
<dbReference type="InterPro" id="IPR036259">
    <property type="entry name" value="MFS_trans_sf"/>
</dbReference>
<name>A0AAX4JQB8_9TREE</name>
<feature type="transmembrane region" description="Helical" evidence="7">
    <location>
        <begin position="396"/>
        <end position="417"/>
    </location>
</feature>
<dbReference type="FunFam" id="1.20.1250.20:FF:000700">
    <property type="entry name" value="Solute carrier family 45, member 1/2/4"/>
    <property type="match status" value="1"/>
</dbReference>
<evidence type="ECO:0000313" key="9">
    <source>
        <dbReference type="Proteomes" id="UP001355207"/>
    </source>
</evidence>
<feature type="transmembrane region" description="Helical" evidence="7">
    <location>
        <begin position="353"/>
        <end position="376"/>
    </location>
</feature>
<keyword evidence="5 7" id="KW-0472">Membrane</keyword>
<dbReference type="Proteomes" id="UP001355207">
    <property type="component" value="Chromosome 3"/>
</dbReference>
<feature type="compositionally biased region" description="Polar residues" evidence="6">
    <location>
        <begin position="1"/>
        <end position="27"/>
    </location>
</feature>
<feature type="compositionally biased region" description="Basic and acidic residues" evidence="6">
    <location>
        <begin position="586"/>
        <end position="597"/>
    </location>
</feature>
<gene>
    <name evidence="8" type="ORF">L201_002447</name>
</gene>
<dbReference type="AlphaFoldDB" id="A0AAX4JQB8"/>
<accession>A0AAX4JQB8</accession>
<feature type="transmembrane region" description="Helical" evidence="7">
    <location>
        <begin position="294"/>
        <end position="314"/>
    </location>
</feature>
<evidence type="ECO:0000256" key="7">
    <source>
        <dbReference type="SAM" id="Phobius"/>
    </source>
</evidence>
<dbReference type="SUPFAM" id="SSF103473">
    <property type="entry name" value="MFS general substrate transporter"/>
    <property type="match status" value="1"/>
</dbReference>
<feature type="compositionally biased region" description="Basic and acidic residues" evidence="6">
    <location>
        <begin position="85"/>
        <end position="94"/>
    </location>
</feature>
<feature type="compositionally biased region" description="Low complexity" evidence="6">
    <location>
        <begin position="540"/>
        <end position="552"/>
    </location>
</feature>
<keyword evidence="2" id="KW-0813">Transport</keyword>
<feature type="transmembrane region" description="Helical" evidence="7">
    <location>
        <begin position="482"/>
        <end position="501"/>
    </location>
</feature>
<dbReference type="GO" id="GO:0008506">
    <property type="term" value="F:sucrose:proton symporter activity"/>
    <property type="evidence" value="ECO:0007669"/>
    <property type="project" value="TreeGrafter"/>
</dbReference>
<keyword evidence="9" id="KW-1185">Reference proteome</keyword>
<feature type="transmembrane region" description="Helical" evidence="7">
    <location>
        <begin position="675"/>
        <end position="694"/>
    </location>
</feature>
<feature type="compositionally biased region" description="Polar residues" evidence="6">
    <location>
        <begin position="34"/>
        <end position="43"/>
    </location>
</feature>
<feature type="transmembrane region" description="Helical" evidence="7">
    <location>
        <begin position="218"/>
        <end position="237"/>
    </location>
</feature>